<dbReference type="InterPro" id="IPR002372">
    <property type="entry name" value="PQQ_rpt_dom"/>
</dbReference>
<dbReference type="NCBIfam" id="NF008351">
    <property type="entry name" value="PRK11138.1"/>
    <property type="match status" value="1"/>
</dbReference>
<dbReference type="RefSeq" id="WP_064513038.1">
    <property type="nucleotide sequence ID" value="NZ_LXEP01000008.1"/>
</dbReference>
<feature type="domain" description="Pyrrolo-quinoline quinone repeat" evidence="6">
    <location>
        <begin position="78"/>
        <end position="320"/>
    </location>
</feature>
<accession>A0A1B7I3W3</accession>
<dbReference type="Pfam" id="PF13360">
    <property type="entry name" value="PQQ_2"/>
    <property type="match status" value="1"/>
</dbReference>
<dbReference type="HAMAP" id="MF_00923">
    <property type="entry name" value="OM_assembly_BamB"/>
    <property type="match status" value="1"/>
</dbReference>
<dbReference type="Gene3D" id="2.130.10.10">
    <property type="entry name" value="YVTN repeat-like/Quinoprotein amine dehydrogenase"/>
    <property type="match status" value="1"/>
</dbReference>
<proteinExistence type="inferred from homology"/>
<dbReference type="InterPro" id="IPR015943">
    <property type="entry name" value="WD40/YVTN_repeat-like_dom_sf"/>
</dbReference>
<evidence type="ECO:0000256" key="3">
    <source>
        <dbReference type="ARBA" id="ARBA00023237"/>
    </source>
</evidence>
<dbReference type="InterPro" id="IPR017687">
    <property type="entry name" value="BamB"/>
</dbReference>
<feature type="signal peptide" evidence="5">
    <location>
        <begin position="1"/>
        <end position="24"/>
    </location>
</feature>
<dbReference type="GO" id="GO:0009279">
    <property type="term" value="C:cell outer membrane"/>
    <property type="evidence" value="ECO:0007669"/>
    <property type="project" value="UniProtKB-SubCell"/>
</dbReference>
<evidence type="ECO:0000313" key="8">
    <source>
        <dbReference type="Proteomes" id="UP000078504"/>
    </source>
</evidence>
<comment type="subunit">
    <text evidence="4">Part of the Bam complex, which is composed of the outer membrane protein BamA, and four lipoproteins BamB, BamC, BamD and BamE.</text>
</comment>
<comment type="caution">
    <text evidence="7">The sequence shown here is derived from an EMBL/GenBank/DDBJ whole genome shotgun (WGS) entry which is preliminary data.</text>
</comment>
<keyword evidence="4" id="KW-0564">Palmitate</keyword>
<reference evidence="7 8" key="1">
    <citation type="submission" date="2016-04" db="EMBL/GenBank/DDBJ databases">
        <title>ATOL: Assembling a taxonomically balanced genome-scale reconstruction of the evolutionary history of the Enterobacteriaceae.</title>
        <authorList>
            <person name="Plunkett G.III."/>
            <person name="Neeno-Eckwall E.C."/>
            <person name="Glasner J.D."/>
            <person name="Perna N.T."/>
        </authorList>
    </citation>
    <scope>NUCLEOTIDE SEQUENCE [LARGE SCALE GENOMIC DNA]</scope>
    <source>
        <strain evidence="7 8">ATCC 51604</strain>
    </source>
</reference>
<gene>
    <name evidence="4" type="primary">bamB</name>
    <name evidence="7" type="ORF">M977_01153</name>
</gene>
<feature type="chain" id="PRO_5009004086" description="Outer membrane protein assembly factor BamB" evidence="5">
    <location>
        <begin position="25"/>
        <end position="393"/>
    </location>
</feature>
<dbReference type="PROSITE" id="PS51257">
    <property type="entry name" value="PROKAR_LIPOPROTEIN"/>
    <property type="match status" value="1"/>
</dbReference>
<dbReference type="InterPro" id="IPR018391">
    <property type="entry name" value="PQQ_b-propeller_rpt"/>
</dbReference>
<dbReference type="InterPro" id="IPR011047">
    <property type="entry name" value="Quinoprotein_ADH-like_sf"/>
</dbReference>
<dbReference type="Proteomes" id="UP000078504">
    <property type="component" value="Unassembled WGS sequence"/>
</dbReference>
<evidence type="ECO:0000256" key="4">
    <source>
        <dbReference type="HAMAP-Rule" id="MF_00923"/>
    </source>
</evidence>
<dbReference type="GO" id="GO:0043165">
    <property type="term" value="P:Gram-negative-bacterium-type cell outer membrane assembly"/>
    <property type="evidence" value="ECO:0007669"/>
    <property type="project" value="UniProtKB-UniRule"/>
</dbReference>
<keyword evidence="3 4" id="KW-0998">Cell outer membrane</keyword>
<dbReference type="EMBL" id="LXEP01000008">
    <property type="protein sequence ID" value="OAT23003.1"/>
    <property type="molecule type" value="Genomic_DNA"/>
</dbReference>
<comment type="subcellular location">
    <subcellularLocation>
        <location evidence="4">Cell outer membrane</location>
        <topology evidence="4">Lipid-anchor</topology>
    </subcellularLocation>
</comment>
<sequence>MQLRKLLVPGLISLTLLSGCSLFSGEEDVVKMSPLPTVENQFEPEKSWSTSVGSGIGDFYSNLHPAWQDGNIYAADRRGTVKAVNADDGKEVWSVDLSEKTNFYSSNLPALLSGGVTVDGAHVYVGSEKAQVYALNTSDGSIAWQSKAAGEVLSRPVVSDGLVLVHTSNGQLQAFDETDGAVKWTVNLDMPALSLRGESAPAIAFGAAVVGGDNGRVSAVLMKQGQLIWQQRISQATGATEIDRLSDVDTTPVIVNGVVYALAYNGNLTALDLRSGQVMWKRELGSVNDFIVDANRIFLVDQNDRVVALNADGGVTLWTQSDLLHRNLTSPVLYNGYLVVGDSEGYMHWINADDGRFVAQQKVDSSGFQTEPVVASDKLLIQAKDGTLYAIKR</sequence>
<dbReference type="SMART" id="SM00564">
    <property type="entry name" value="PQQ"/>
    <property type="match status" value="7"/>
</dbReference>
<dbReference type="CDD" id="cd10276">
    <property type="entry name" value="BamB_YfgL"/>
    <property type="match status" value="1"/>
</dbReference>
<dbReference type="PANTHER" id="PTHR34512">
    <property type="entry name" value="CELL SURFACE PROTEIN"/>
    <property type="match status" value="1"/>
</dbReference>
<dbReference type="PANTHER" id="PTHR34512:SF30">
    <property type="entry name" value="OUTER MEMBRANE PROTEIN ASSEMBLY FACTOR BAMB"/>
    <property type="match status" value="1"/>
</dbReference>
<keyword evidence="2 4" id="KW-0472">Membrane</keyword>
<dbReference type="GO" id="GO:0051205">
    <property type="term" value="P:protein insertion into membrane"/>
    <property type="evidence" value="ECO:0007669"/>
    <property type="project" value="UniProtKB-UniRule"/>
</dbReference>
<protein>
    <recommendedName>
        <fullName evidence="4">Outer membrane protein assembly factor BamB</fullName>
    </recommendedName>
</protein>
<dbReference type="AlphaFoldDB" id="A0A1B7I3W3"/>
<dbReference type="SUPFAM" id="SSF50998">
    <property type="entry name" value="Quinoprotein alcohol dehydrogenase-like"/>
    <property type="match status" value="1"/>
</dbReference>
<dbReference type="PATRIC" id="fig|1354253.4.peg.1176"/>
<organism evidence="7 8">
    <name type="scientific">Buttiauxella gaviniae ATCC 51604</name>
    <dbReference type="NCBI Taxonomy" id="1354253"/>
    <lineage>
        <taxon>Bacteria</taxon>
        <taxon>Pseudomonadati</taxon>
        <taxon>Pseudomonadota</taxon>
        <taxon>Gammaproteobacteria</taxon>
        <taxon>Enterobacterales</taxon>
        <taxon>Enterobacteriaceae</taxon>
        <taxon>Buttiauxella</taxon>
    </lineage>
</organism>
<comment type="function">
    <text evidence="4">Part of the outer membrane protein assembly complex, which is involved in assembly and insertion of beta-barrel proteins into the outer membrane.</text>
</comment>
<keyword evidence="1 4" id="KW-0732">Signal</keyword>
<evidence type="ECO:0000259" key="6">
    <source>
        <dbReference type="Pfam" id="PF13360"/>
    </source>
</evidence>
<evidence type="ECO:0000313" key="7">
    <source>
        <dbReference type="EMBL" id="OAT23003.1"/>
    </source>
</evidence>
<name>A0A1B7I3W3_9ENTR</name>
<evidence type="ECO:0000256" key="5">
    <source>
        <dbReference type="SAM" id="SignalP"/>
    </source>
</evidence>
<keyword evidence="4 7" id="KW-0449">Lipoprotein</keyword>
<evidence type="ECO:0000256" key="1">
    <source>
        <dbReference type="ARBA" id="ARBA00022729"/>
    </source>
</evidence>
<comment type="similarity">
    <text evidence="4">Belongs to the BamB family.</text>
</comment>
<dbReference type="NCBIfam" id="TIGR03300">
    <property type="entry name" value="assembly_YfgL"/>
    <property type="match status" value="1"/>
</dbReference>
<evidence type="ECO:0000256" key="2">
    <source>
        <dbReference type="ARBA" id="ARBA00023136"/>
    </source>
</evidence>